<organism evidence="2 3">
    <name type="scientific">Zizania palustris</name>
    <name type="common">Northern wild rice</name>
    <dbReference type="NCBI Taxonomy" id="103762"/>
    <lineage>
        <taxon>Eukaryota</taxon>
        <taxon>Viridiplantae</taxon>
        <taxon>Streptophyta</taxon>
        <taxon>Embryophyta</taxon>
        <taxon>Tracheophyta</taxon>
        <taxon>Spermatophyta</taxon>
        <taxon>Magnoliopsida</taxon>
        <taxon>Liliopsida</taxon>
        <taxon>Poales</taxon>
        <taxon>Poaceae</taxon>
        <taxon>BOP clade</taxon>
        <taxon>Oryzoideae</taxon>
        <taxon>Oryzeae</taxon>
        <taxon>Zizaniinae</taxon>
        <taxon>Zizania</taxon>
    </lineage>
</organism>
<evidence type="ECO:0000313" key="2">
    <source>
        <dbReference type="EMBL" id="KAG8084146.1"/>
    </source>
</evidence>
<dbReference type="EMBL" id="JAAALK010000082">
    <property type="protein sequence ID" value="KAG8084146.1"/>
    <property type="molecule type" value="Genomic_DNA"/>
</dbReference>
<dbReference type="Proteomes" id="UP000729402">
    <property type="component" value="Unassembled WGS sequence"/>
</dbReference>
<protein>
    <submittedName>
        <fullName evidence="2">Uncharacterized protein</fullName>
    </submittedName>
</protein>
<sequence length="81" mass="8336">MAARKQKAAWKGTAAQKGDSGVGVEGDGGAGAEAGRRRGCGRGRRRGRGSGMVAQKRDGGAEAGRKRDCCQRLGVHARGEK</sequence>
<evidence type="ECO:0000313" key="3">
    <source>
        <dbReference type="Proteomes" id="UP000729402"/>
    </source>
</evidence>
<gene>
    <name evidence="2" type="ORF">GUJ93_ZPchr0010g9894</name>
</gene>
<evidence type="ECO:0000256" key="1">
    <source>
        <dbReference type="SAM" id="MobiDB-lite"/>
    </source>
</evidence>
<reference evidence="2" key="1">
    <citation type="journal article" date="2021" name="bioRxiv">
        <title>Whole Genome Assembly and Annotation of Northern Wild Rice, Zizania palustris L., Supports a Whole Genome Duplication in the Zizania Genus.</title>
        <authorList>
            <person name="Haas M."/>
            <person name="Kono T."/>
            <person name="Macchietto M."/>
            <person name="Millas R."/>
            <person name="McGilp L."/>
            <person name="Shao M."/>
            <person name="Duquette J."/>
            <person name="Hirsch C.N."/>
            <person name="Kimball J."/>
        </authorList>
    </citation>
    <scope>NUCLEOTIDE SEQUENCE</scope>
    <source>
        <tissue evidence="2">Fresh leaf tissue</tissue>
    </source>
</reference>
<dbReference type="AlphaFoldDB" id="A0A8J5SZG0"/>
<feature type="compositionally biased region" description="Basic residues" evidence="1">
    <location>
        <begin position="37"/>
        <end position="48"/>
    </location>
</feature>
<reference evidence="2" key="2">
    <citation type="submission" date="2021-02" db="EMBL/GenBank/DDBJ databases">
        <authorList>
            <person name="Kimball J.A."/>
            <person name="Haas M.W."/>
            <person name="Macchietto M."/>
            <person name="Kono T."/>
            <person name="Duquette J."/>
            <person name="Shao M."/>
        </authorList>
    </citation>
    <scope>NUCLEOTIDE SEQUENCE</scope>
    <source>
        <tissue evidence="2">Fresh leaf tissue</tissue>
    </source>
</reference>
<feature type="compositionally biased region" description="Basic and acidic residues" evidence="1">
    <location>
        <begin position="55"/>
        <end position="67"/>
    </location>
</feature>
<keyword evidence="3" id="KW-1185">Reference proteome</keyword>
<comment type="caution">
    <text evidence="2">The sequence shown here is derived from an EMBL/GenBank/DDBJ whole genome shotgun (WGS) entry which is preliminary data.</text>
</comment>
<feature type="region of interest" description="Disordered" evidence="1">
    <location>
        <begin position="1"/>
        <end position="67"/>
    </location>
</feature>
<name>A0A8J5SZG0_ZIZPA</name>
<proteinExistence type="predicted"/>
<feature type="compositionally biased region" description="Gly residues" evidence="1">
    <location>
        <begin position="20"/>
        <end position="32"/>
    </location>
</feature>
<accession>A0A8J5SZG0</accession>